<keyword evidence="2" id="KW-1185">Reference proteome</keyword>
<dbReference type="Proteomes" id="UP000054359">
    <property type="component" value="Unassembled WGS sequence"/>
</dbReference>
<proteinExistence type="predicted"/>
<dbReference type="EMBL" id="KK117973">
    <property type="protein sequence ID" value="KFM71880.1"/>
    <property type="molecule type" value="Genomic_DNA"/>
</dbReference>
<name>A0A087U3E1_STEMI</name>
<reference evidence="1 2" key="1">
    <citation type="submission" date="2013-11" db="EMBL/GenBank/DDBJ databases">
        <title>Genome sequencing of Stegodyphus mimosarum.</title>
        <authorList>
            <person name="Bechsgaard J."/>
        </authorList>
    </citation>
    <scope>NUCLEOTIDE SEQUENCE [LARGE SCALE GENOMIC DNA]</scope>
</reference>
<evidence type="ECO:0000313" key="1">
    <source>
        <dbReference type="EMBL" id="KFM71880.1"/>
    </source>
</evidence>
<accession>A0A087U3E1</accession>
<feature type="non-terminal residue" evidence="1">
    <location>
        <position position="58"/>
    </location>
</feature>
<dbReference type="AlphaFoldDB" id="A0A087U3E1"/>
<protein>
    <submittedName>
        <fullName evidence="1">Uncharacterized protein</fullName>
    </submittedName>
</protein>
<gene>
    <name evidence="1" type="ORF">X975_13292</name>
</gene>
<sequence length="58" mass="6573">MIPLPVIFAIKSSSIKVAYEDIWKDIYLLTGDDFSVIYVLSCFAEKIMFESTNNTCMG</sequence>
<organism evidence="1 2">
    <name type="scientific">Stegodyphus mimosarum</name>
    <name type="common">African social velvet spider</name>
    <dbReference type="NCBI Taxonomy" id="407821"/>
    <lineage>
        <taxon>Eukaryota</taxon>
        <taxon>Metazoa</taxon>
        <taxon>Ecdysozoa</taxon>
        <taxon>Arthropoda</taxon>
        <taxon>Chelicerata</taxon>
        <taxon>Arachnida</taxon>
        <taxon>Araneae</taxon>
        <taxon>Araneomorphae</taxon>
        <taxon>Entelegynae</taxon>
        <taxon>Eresoidea</taxon>
        <taxon>Eresidae</taxon>
        <taxon>Stegodyphus</taxon>
    </lineage>
</organism>
<evidence type="ECO:0000313" key="2">
    <source>
        <dbReference type="Proteomes" id="UP000054359"/>
    </source>
</evidence>